<dbReference type="EMBL" id="GU191019">
    <property type="protein sequence ID" value="ACZ92174.1"/>
    <property type="molecule type" value="Genomic_DNA"/>
</dbReference>
<protein>
    <submittedName>
        <fullName evidence="1">ORF4 protein</fullName>
    </submittedName>
</protein>
<accession>D3JIU7</accession>
<organism evidence="1 2">
    <name type="scientific">Human adenovirus A serotype 18</name>
    <name type="common">HAdV-18</name>
    <name type="synonym">Human adenovirus 18</name>
    <dbReference type="NCBI Taxonomy" id="10528"/>
    <lineage>
        <taxon>Viruses</taxon>
        <taxon>Varidnaviria</taxon>
        <taxon>Bamfordvirae</taxon>
        <taxon>Preplasmiviricota</taxon>
        <taxon>Polisuviricotina</taxon>
        <taxon>Pharingeaviricetes</taxon>
        <taxon>Rowavirales</taxon>
        <taxon>Adenoviridae</taxon>
        <taxon>Mastadenovirus</taxon>
        <taxon>Mastadenovirus adami</taxon>
        <taxon>Human mastadenovirus A</taxon>
    </lineage>
</organism>
<gene>
    <name evidence="1" type="primary">E4</name>
</gene>
<dbReference type="Proteomes" id="UP000139114">
    <property type="component" value="Segment"/>
</dbReference>
<reference evidence="1 2" key="1">
    <citation type="journal article" date="2010" name="Virology">
        <title>Computational analysis of human adenovirus serotype 18.</title>
        <authorList>
            <person name="Walsh M.P."/>
            <person name="Seto J."/>
            <person name="Tirado D."/>
            <person name="Chodosh J."/>
            <person name="Schnurr D."/>
            <person name="Seto D."/>
            <person name="Jones M.S."/>
        </authorList>
    </citation>
    <scope>NUCLEOTIDE SEQUENCE [LARGE SCALE GENOMIC DNA]</scope>
    <source>
        <strain evidence="1">D.C.</strain>
    </source>
</reference>
<sequence length="120" mass="13714">MPLPCIPPPPVSRDTAACIAWLGLAHATCVDTLLRIKGHRLMITPEAERILLCLREWLYYALTTEQNRRRQRRRGAACSGRTWFCYLKYEKARKSLLYNAAQQTVSVQIGTVREVPVTTL</sequence>
<dbReference type="InterPro" id="IPR008680">
    <property type="entry name" value="M_adenovirusE4"/>
</dbReference>
<evidence type="ECO:0000313" key="2">
    <source>
        <dbReference type="Proteomes" id="UP000139114"/>
    </source>
</evidence>
<organismHost>
    <name type="scientific">Homo sapiens</name>
    <name type="common">Human</name>
    <dbReference type="NCBI Taxonomy" id="9606"/>
</organismHost>
<evidence type="ECO:0000313" key="1">
    <source>
        <dbReference type="EMBL" id="ACZ92174.1"/>
    </source>
</evidence>
<proteinExistence type="predicted"/>
<dbReference type="Pfam" id="PF05385">
    <property type="entry name" value="Adeno_E4"/>
    <property type="match status" value="1"/>
</dbReference>
<name>D3JIU7_ADE18</name>